<dbReference type="GO" id="GO:0030288">
    <property type="term" value="C:outer membrane-bounded periplasmic space"/>
    <property type="evidence" value="ECO:0007669"/>
    <property type="project" value="TreeGrafter"/>
</dbReference>
<dbReference type="GO" id="GO:0008236">
    <property type="term" value="F:serine-type peptidase activity"/>
    <property type="evidence" value="ECO:0007669"/>
    <property type="project" value="InterPro"/>
</dbReference>
<dbReference type="PROSITE" id="PS51257">
    <property type="entry name" value="PROKAR_LIPOPROTEIN"/>
    <property type="match status" value="1"/>
</dbReference>
<dbReference type="SUPFAM" id="SSF52096">
    <property type="entry name" value="ClpP/crotonase"/>
    <property type="match status" value="1"/>
</dbReference>
<dbReference type="RefSeq" id="WP_089897010.1">
    <property type="nucleotide sequence ID" value="NZ_FOJG01000002.1"/>
</dbReference>
<feature type="domain" description="Tail specific protease" evidence="1">
    <location>
        <begin position="135"/>
        <end position="321"/>
    </location>
</feature>
<dbReference type="Proteomes" id="UP000199310">
    <property type="component" value="Unassembled WGS sequence"/>
</dbReference>
<organism evidence="2 3">
    <name type="scientific">Chitinophaga arvensicola</name>
    <dbReference type="NCBI Taxonomy" id="29529"/>
    <lineage>
        <taxon>Bacteria</taxon>
        <taxon>Pseudomonadati</taxon>
        <taxon>Bacteroidota</taxon>
        <taxon>Chitinophagia</taxon>
        <taxon>Chitinophagales</taxon>
        <taxon>Chitinophagaceae</taxon>
        <taxon>Chitinophaga</taxon>
    </lineage>
</organism>
<evidence type="ECO:0000313" key="2">
    <source>
        <dbReference type="EMBL" id="SEW49810.1"/>
    </source>
</evidence>
<sequence>MTGRRHTHVLFFGALLAALFTGCSTTYLLDDREAARKNISPAALHYFNDAFVQVRNQSIRKKDIDFKQLYQASLAQMGKAVSWQDTYPAIQYLLAGLNDHHSFFHPPAKEGSSLTSILSNKTGSIPFNARIDGGYGILELKSYNSVDHADQHRIADSLYTALKKMDDENIKGLIIDFRKMEGGSTVPFLTGFAPLINQDILLKYVDKKGHVSYITRYKNGIYTKSGHKTARLGYLSSFAPLKLSRKPIAIIMGHYTASAGEMILISFLGLPQVKTFGTPTYGVATGKSNIFLADSAFISLASSVTCDRKGRSYPGPISPDQYTDSSSVSEDQLMNDIRRWIR</sequence>
<keyword evidence="3" id="KW-1185">Reference proteome</keyword>
<dbReference type="PANTHER" id="PTHR32060:SF30">
    <property type="entry name" value="CARBOXY-TERMINAL PROCESSING PROTEASE CTPA"/>
    <property type="match status" value="1"/>
</dbReference>
<accession>A0A1I0S4U5</accession>
<evidence type="ECO:0000259" key="1">
    <source>
        <dbReference type="Pfam" id="PF03572"/>
    </source>
</evidence>
<dbReference type="GO" id="GO:0004175">
    <property type="term" value="F:endopeptidase activity"/>
    <property type="evidence" value="ECO:0007669"/>
    <property type="project" value="TreeGrafter"/>
</dbReference>
<reference evidence="3" key="1">
    <citation type="submission" date="2016-10" db="EMBL/GenBank/DDBJ databases">
        <authorList>
            <person name="Varghese N."/>
            <person name="Submissions S."/>
        </authorList>
    </citation>
    <scope>NUCLEOTIDE SEQUENCE [LARGE SCALE GENOMIC DNA]</scope>
    <source>
        <strain evidence="3">DSM 3695</strain>
    </source>
</reference>
<name>A0A1I0S4U5_9BACT</name>
<dbReference type="EMBL" id="FOJG01000002">
    <property type="protein sequence ID" value="SEW49810.1"/>
    <property type="molecule type" value="Genomic_DNA"/>
</dbReference>
<proteinExistence type="predicted"/>
<gene>
    <name evidence="2" type="ORF">SAMN04488122_3587</name>
</gene>
<dbReference type="GO" id="GO:0006508">
    <property type="term" value="P:proteolysis"/>
    <property type="evidence" value="ECO:0007669"/>
    <property type="project" value="InterPro"/>
</dbReference>
<dbReference type="Pfam" id="PF03572">
    <property type="entry name" value="Peptidase_S41"/>
    <property type="match status" value="1"/>
</dbReference>
<protein>
    <submittedName>
        <fullName evidence="2">Peptidase family S41</fullName>
    </submittedName>
</protein>
<dbReference type="Gene3D" id="3.90.226.10">
    <property type="entry name" value="2-enoyl-CoA Hydratase, Chain A, domain 1"/>
    <property type="match status" value="1"/>
</dbReference>
<dbReference type="AlphaFoldDB" id="A0A1I0S4U5"/>
<evidence type="ECO:0000313" key="3">
    <source>
        <dbReference type="Proteomes" id="UP000199310"/>
    </source>
</evidence>
<dbReference type="InterPro" id="IPR029045">
    <property type="entry name" value="ClpP/crotonase-like_dom_sf"/>
</dbReference>
<dbReference type="GO" id="GO:0007165">
    <property type="term" value="P:signal transduction"/>
    <property type="evidence" value="ECO:0007669"/>
    <property type="project" value="TreeGrafter"/>
</dbReference>
<dbReference type="PANTHER" id="PTHR32060">
    <property type="entry name" value="TAIL-SPECIFIC PROTEASE"/>
    <property type="match status" value="1"/>
</dbReference>
<dbReference type="InterPro" id="IPR005151">
    <property type="entry name" value="Tail-specific_protease"/>
</dbReference>
<dbReference type="STRING" id="29529.SAMN04488122_3587"/>
<dbReference type="OrthoDB" id="7314861at2"/>